<dbReference type="InterPro" id="IPR036514">
    <property type="entry name" value="SGNH_hydro_sf"/>
</dbReference>
<gene>
    <name evidence="2" type="ordered locus">PECL_1577</name>
</gene>
<keyword evidence="3" id="KW-1185">Reference proteome</keyword>
<dbReference type="CDD" id="cd01841">
    <property type="entry name" value="NnaC_like"/>
    <property type="match status" value="1"/>
</dbReference>
<dbReference type="EMBL" id="CP003137">
    <property type="protein sequence ID" value="AEV95795.1"/>
    <property type="molecule type" value="Genomic_DNA"/>
</dbReference>
<dbReference type="PANTHER" id="PTHR30383:SF5">
    <property type="entry name" value="SGNH HYDROLASE-TYPE ESTERASE DOMAIN-CONTAINING PROTEIN"/>
    <property type="match status" value="1"/>
</dbReference>
<accession>G8PAK6</accession>
<dbReference type="PANTHER" id="PTHR30383">
    <property type="entry name" value="THIOESTERASE 1/PROTEASE 1/LYSOPHOSPHOLIPASE L1"/>
    <property type="match status" value="1"/>
</dbReference>
<feature type="domain" description="SGNH hydrolase-type esterase" evidence="1">
    <location>
        <begin position="63"/>
        <end position="207"/>
    </location>
</feature>
<protein>
    <submittedName>
        <fullName evidence="2">GDSL-like Lipase/Acylhydrolase family protein</fullName>
    </submittedName>
</protein>
<dbReference type="HOGENOM" id="CLU_051989_6_2_9"/>
<dbReference type="RefSeq" id="WP_014215989.1">
    <property type="nucleotide sequence ID" value="NC_016605.1"/>
</dbReference>
<name>G8PAK6_PEDCP</name>
<dbReference type="Proteomes" id="UP000005444">
    <property type="component" value="Chromosome"/>
</dbReference>
<sequence>MKDESKKLTRLDPKIKNFQEGLLKKYREANQKAQKGQIVFVGSSLMEIFPIEKMQEEHDLKLGKIIYNRGIRATTTKYLLENMNTQILDLKPSKVFINIGSNDIGFHVPEEEFLGNYDQILKRIKRELPDTEVFVMAFYPVNDKAVTAIDDRSNRALEEASSKIKQLTLKNGYQYINVNQGLTDKNGLLRDDLTFDGTHMYPKGYEIVLKNMMKYLK</sequence>
<dbReference type="eggNOG" id="COG2755">
    <property type="taxonomic scope" value="Bacteria"/>
</dbReference>
<reference evidence="2 3" key="1">
    <citation type="journal article" date="2012" name="J. Bacteriol.">
        <title>Complete Genome Sequence of the Beer Spoilage Organism Pediococcus claussenii ATCC BAA-344T.</title>
        <authorList>
            <person name="Pittet V."/>
            <person name="Abegunde T."/>
            <person name="Marfleet T."/>
            <person name="Haakensen M."/>
            <person name="Morrow K."/>
            <person name="Jayaprakash T."/>
            <person name="Schroeder K."/>
            <person name="Trost B."/>
            <person name="Byrns S."/>
            <person name="Bergsveinson J."/>
            <person name="Kusalik A."/>
            <person name="Ziola B."/>
        </authorList>
    </citation>
    <scope>NUCLEOTIDE SEQUENCE [LARGE SCALE GENOMIC DNA]</scope>
    <source>
        <strain evidence="2 3">ATCC BAA-344</strain>
    </source>
</reference>
<dbReference type="KEGG" id="pce:PECL_1577"/>
<dbReference type="STRING" id="701521.PECL_1577"/>
<dbReference type="InterPro" id="IPR013830">
    <property type="entry name" value="SGNH_hydro"/>
</dbReference>
<dbReference type="SUPFAM" id="SSF52266">
    <property type="entry name" value="SGNH hydrolase"/>
    <property type="match status" value="1"/>
</dbReference>
<proteinExistence type="predicted"/>
<dbReference type="AlphaFoldDB" id="G8PAK6"/>
<evidence type="ECO:0000313" key="3">
    <source>
        <dbReference type="Proteomes" id="UP000005444"/>
    </source>
</evidence>
<dbReference type="Gene3D" id="3.40.50.1110">
    <property type="entry name" value="SGNH hydrolase"/>
    <property type="match status" value="1"/>
</dbReference>
<dbReference type="Pfam" id="PF13472">
    <property type="entry name" value="Lipase_GDSL_2"/>
    <property type="match status" value="1"/>
</dbReference>
<organism evidence="2 3">
    <name type="scientific">Pediococcus claussenii (strain ATCC BAA-344 / DSM 14800 / JCM 18046 / KCTC 3811 / LMG 21948 / P06)</name>
    <dbReference type="NCBI Taxonomy" id="701521"/>
    <lineage>
        <taxon>Bacteria</taxon>
        <taxon>Bacillati</taxon>
        <taxon>Bacillota</taxon>
        <taxon>Bacilli</taxon>
        <taxon>Lactobacillales</taxon>
        <taxon>Lactobacillaceae</taxon>
        <taxon>Pediococcus</taxon>
    </lineage>
</organism>
<evidence type="ECO:0000259" key="1">
    <source>
        <dbReference type="Pfam" id="PF13472"/>
    </source>
</evidence>
<dbReference type="PATRIC" id="fig|701521.8.peg.1479"/>
<dbReference type="InterPro" id="IPR051532">
    <property type="entry name" value="Ester_Hydrolysis_Enzymes"/>
</dbReference>
<dbReference type="GO" id="GO:0004622">
    <property type="term" value="F:phosphatidylcholine lysophospholipase activity"/>
    <property type="evidence" value="ECO:0007669"/>
    <property type="project" value="TreeGrafter"/>
</dbReference>
<evidence type="ECO:0000313" key="2">
    <source>
        <dbReference type="EMBL" id="AEV95795.1"/>
    </source>
</evidence>